<evidence type="ECO:0000259" key="4">
    <source>
        <dbReference type="SMART" id="SM00043"/>
    </source>
</evidence>
<dbReference type="InterPro" id="IPR000010">
    <property type="entry name" value="Cystatin_dom"/>
</dbReference>
<dbReference type="SUPFAM" id="SSF54403">
    <property type="entry name" value="Cystatin/monellin"/>
    <property type="match status" value="1"/>
</dbReference>
<keyword evidence="6" id="KW-1185">Reference proteome</keyword>
<dbReference type="AlphaFoldDB" id="A0ABC8M0K3"/>
<dbReference type="EMBL" id="CAKOAT010814042">
    <property type="protein sequence ID" value="CAH8388718.1"/>
    <property type="molecule type" value="Genomic_DNA"/>
</dbReference>
<organism evidence="5 6">
    <name type="scientific">Eruca vesicaria subsp. sativa</name>
    <name type="common">Garden rocket</name>
    <name type="synonym">Eruca sativa</name>
    <dbReference type="NCBI Taxonomy" id="29727"/>
    <lineage>
        <taxon>Eukaryota</taxon>
        <taxon>Viridiplantae</taxon>
        <taxon>Streptophyta</taxon>
        <taxon>Embryophyta</taxon>
        <taxon>Tracheophyta</taxon>
        <taxon>Spermatophyta</taxon>
        <taxon>Magnoliopsida</taxon>
        <taxon>eudicotyledons</taxon>
        <taxon>Gunneridae</taxon>
        <taxon>Pentapetalae</taxon>
        <taxon>rosids</taxon>
        <taxon>malvids</taxon>
        <taxon>Brassicales</taxon>
        <taxon>Brassicaceae</taxon>
        <taxon>Brassiceae</taxon>
        <taxon>Eruca</taxon>
    </lineage>
</organism>
<comment type="caution">
    <text evidence="5">The sequence shown here is derived from an EMBL/GenBank/DDBJ whole genome shotgun (WGS) entry which is preliminary data.</text>
</comment>
<dbReference type="Proteomes" id="UP001642260">
    <property type="component" value="Unassembled WGS sequence"/>
</dbReference>
<keyword evidence="2" id="KW-0789">Thiol protease inhibitor</keyword>
<name>A0ABC8M0K3_ERUVS</name>
<evidence type="ECO:0000256" key="2">
    <source>
        <dbReference type="ARBA" id="ARBA00022704"/>
    </source>
</evidence>
<dbReference type="InterPro" id="IPR046350">
    <property type="entry name" value="Cystatin_sf"/>
</dbReference>
<dbReference type="PANTHER" id="PTHR47364">
    <property type="entry name" value="CYSTEINE PROTEINASE INHIBITOR 5"/>
    <property type="match status" value="1"/>
</dbReference>
<keyword evidence="3" id="KW-0732">Signal</keyword>
<dbReference type="GO" id="GO:0004869">
    <property type="term" value="F:cysteine-type endopeptidase inhibitor activity"/>
    <property type="evidence" value="ECO:0007669"/>
    <property type="project" value="UniProtKB-KW"/>
</dbReference>
<feature type="domain" description="Cystatin" evidence="4">
    <location>
        <begin position="22"/>
        <end position="94"/>
    </location>
</feature>
<dbReference type="SMART" id="SM00043">
    <property type="entry name" value="CY"/>
    <property type="match status" value="1"/>
</dbReference>
<evidence type="ECO:0000256" key="1">
    <source>
        <dbReference type="ARBA" id="ARBA00022690"/>
    </source>
</evidence>
<gene>
    <name evidence="5" type="ORF">ERUC_LOCUS41201</name>
</gene>
<sequence>MNNKAFLLLLSLVLPLYVIAVARVGGWSPISDVTDPLVVEIGVFAVSEYNKQSKSGLKFVTVVSGESQVVAGTNYRLLLTVDGGTRPLYGSSRG</sequence>
<dbReference type="CDD" id="cd00042">
    <property type="entry name" value="CY"/>
    <property type="match status" value="1"/>
</dbReference>
<reference evidence="5 6" key="1">
    <citation type="submission" date="2022-03" db="EMBL/GenBank/DDBJ databases">
        <authorList>
            <person name="Macdonald S."/>
            <person name="Ahmed S."/>
            <person name="Newling K."/>
        </authorList>
    </citation>
    <scope>NUCLEOTIDE SEQUENCE [LARGE SCALE GENOMIC DNA]</scope>
</reference>
<accession>A0ABC8M0K3</accession>
<evidence type="ECO:0000256" key="3">
    <source>
        <dbReference type="SAM" id="SignalP"/>
    </source>
</evidence>
<dbReference type="Pfam" id="PF16845">
    <property type="entry name" value="SQAPI"/>
    <property type="match status" value="1"/>
</dbReference>
<keyword evidence="1" id="KW-0646">Protease inhibitor</keyword>
<evidence type="ECO:0000313" key="6">
    <source>
        <dbReference type="Proteomes" id="UP001642260"/>
    </source>
</evidence>
<dbReference type="PANTHER" id="PTHR47364:SF2">
    <property type="entry name" value="CYSTEINE PROTEINASE INHIBITOR 5"/>
    <property type="match status" value="1"/>
</dbReference>
<proteinExistence type="predicted"/>
<feature type="chain" id="PRO_5044773953" description="Cystatin domain-containing protein" evidence="3">
    <location>
        <begin position="21"/>
        <end position="94"/>
    </location>
</feature>
<evidence type="ECO:0000313" key="5">
    <source>
        <dbReference type="EMBL" id="CAH8388718.1"/>
    </source>
</evidence>
<protein>
    <recommendedName>
        <fullName evidence="4">Cystatin domain-containing protein</fullName>
    </recommendedName>
</protein>
<feature type="signal peptide" evidence="3">
    <location>
        <begin position="1"/>
        <end position="20"/>
    </location>
</feature>
<dbReference type="Gene3D" id="3.10.450.10">
    <property type="match status" value="1"/>
</dbReference>